<accession>A0A6J4MKA1</accession>
<name>A0A6J4MKA1_9BACT</name>
<dbReference type="AlphaFoldDB" id="A0A6J4MKA1"/>
<feature type="region of interest" description="Disordered" evidence="1">
    <location>
        <begin position="1"/>
        <end position="42"/>
    </location>
</feature>
<dbReference type="EMBL" id="CADCTX010000941">
    <property type="protein sequence ID" value="CAA9359862.1"/>
    <property type="molecule type" value="Genomic_DNA"/>
</dbReference>
<sequence length="42" mass="3716">MAVAATGVGAGGGAGIYSENPDLVNAAPVPGAPTGTTSTAGS</sequence>
<gene>
    <name evidence="2" type="ORF">AVDCRST_MAG40-3410</name>
</gene>
<evidence type="ECO:0000313" key="2">
    <source>
        <dbReference type="EMBL" id="CAA9359862.1"/>
    </source>
</evidence>
<feature type="compositionally biased region" description="Low complexity" evidence="1">
    <location>
        <begin position="26"/>
        <end position="42"/>
    </location>
</feature>
<evidence type="ECO:0000256" key="1">
    <source>
        <dbReference type="SAM" id="MobiDB-lite"/>
    </source>
</evidence>
<protein>
    <submittedName>
        <fullName evidence="2">Uncharacterized protein</fullName>
    </submittedName>
</protein>
<reference evidence="2" key="1">
    <citation type="submission" date="2020-02" db="EMBL/GenBank/DDBJ databases">
        <authorList>
            <person name="Meier V. D."/>
        </authorList>
    </citation>
    <scope>NUCLEOTIDE SEQUENCE</scope>
    <source>
        <strain evidence="2">AVDCRST_MAG40</strain>
    </source>
</reference>
<proteinExistence type="predicted"/>
<organism evidence="2">
    <name type="scientific">uncultured Gemmatimonadaceae bacterium</name>
    <dbReference type="NCBI Taxonomy" id="246130"/>
    <lineage>
        <taxon>Bacteria</taxon>
        <taxon>Pseudomonadati</taxon>
        <taxon>Gemmatimonadota</taxon>
        <taxon>Gemmatimonadia</taxon>
        <taxon>Gemmatimonadales</taxon>
        <taxon>Gemmatimonadaceae</taxon>
        <taxon>environmental samples</taxon>
    </lineage>
</organism>